<comment type="caution">
    <text evidence="3">The sequence shown here is derived from an EMBL/GenBank/DDBJ whole genome shotgun (WGS) entry which is preliminary data.</text>
</comment>
<organism evidence="3 4">
    <name type="scientific">Streptomyces kaempferi</name>
    <dbReference type="NCBI Taxonomy" id="333725"/>
    <lineage>
        <taxon>Bacteria</taxon>
        <taxon>Bacillati</taxon>
        <taxon>Actinomycetota</taxon>
        <taxon>Actinomycetes</taxon>
        <taxon>Kitasatosporales</taxon>
        <taxon>Streptomycetaceae</taxon>
        <taxon>Streptomyces</taxon>
    </lineage>
</organism>
<evidence type="ECO:0000256" key="1">
    <source>
        <dbReference type="SAM" id="MobiDB-lite"/>
    </source>
</evidence>
<gene>
    <name evidence="3" type="ORF">ACFQ5X_24300</name>
</gene>
<accession>A0ABW3XJ34</accession>
<dbReference type="RefSeq" id="WP_381237164.1">
    <property type="nucleotide sequence ID" value="NZ_JBHSKH010000044.1"/>
</dbReference>
<feature type="transmembrane region" description="Helical" evidence="2">
    <location>
        <begin position="33"/>
        <end position="54"/>
    </location>
</feature>
<keyword evidence="4" id="KW-1185">Reference proteome</keyword>
<feature type="compositionally biased region" description="Basic and acidic residues" evidence="1">
    <location>
        <begin position="9"/>
        <end position="23"/>
    </location>
</feature>
<keyword evidence="2" id="KW-0812">Transmembrane</keyword>
<evidence type="ECO:0000313" key="3">
    <source>
        <dbReference type="EMBL" id="MFD1308964.1"/>
    </source>
</evidence>
<feature type="region of interest" description="Disordered" evidence="1">
    <location>
        <begin position="1"/>
        <end position="25"/>
    </location>
</feature>
<dbReference type="EMBL" id="JBHTMM010000032">
    <property type="protein sequence ID" value="MFD1308964.1"/>
    <property type="molecule type" value="Genomic_DNA"/>
</dbReference>
<sequence>MTTSEPPGEEPRQPRDGDGDLPRYEPPPSVGKLMIWVLLFFVAALAVVLGGVYFT</sequence>
<name>A0ABW3XJ34_9ACTN</name>
<keyword evidence="2" id="KW-1133">Transmembrane helix</keyword>
<protein>
    <submittedName>
        <fullName evidence="3">Uncharacterized protein</fullName>
    </submittedName>
</protein>
<proteinExistence type="predicted"/>
<evidence type="ECO:0000256" key="2">
    <source>
        <dbReference type="SAM" id="Phobius"/>
    </source>
</evidence>
<evidence type="ECO:0000313" key="4">
    <source>
        <dbReference type="Proteomes" id="UP001597058"/>
    </source>
</evidence>
<dbReference type="Proteomes" id="UP001597058">
    <property type="component" value="Unassembled WGS sequence"/>
</dbReference>
<reference evidence="4" key="1">
    <citation type="journal article" date="2019" name="Int. J. Syst. Evol. Microbiol.">
        <title>The Global Catalogue of Microorganisms (GCM) 10K type strain sequencing project: providing services to taxonomists for standard genome sequencing and annotation.</title>
        <authorList>
            <consortium name="The Broad Institute Genomics Platform"/>
            <consortium name="The Broad Institute Genome Sequencing Center for Infectious Disease"/>
            <person name="Wu L."/>
            <person name="Ma J."/>
        </authorList>
    </citation>
    <scope>NUCLEOTIDE SEQUENCE [LARGE SCALE GENOMIC DNA]</scope>
    <source>
        <strain evidence="4">CGMCC 4.7020</strain>
    </source>
</reference>
<keyword evidence="2" id="KW-0472">Membrane</keyword>